<comment type="caution">
    <text evidence="1">The sequence shown here is derived from an EMBL/GenBank/DDBJ whole genome shotgun (WGS) entry which is preliminary data.</text>
</comment>
<evidence type="ECO:0000313" key="1">
    <source>
        <dbReference type="EMBL" id="KAJ0190039.1"/>
    </source>
</evidence>
<organism evidence="1 2">
    <name type="scientific">Lactuca sativa</name>
    <name type="common">Garden lettuce</name>
    <dbReference type="NCBI Taxonomy" id="4236"/>
    <lineage>
        <taxon>Eukaryota</taxon>
        <taxon>Viridiplantae</taxon>
        <taxon>Streptophyta</taxon>
        <taxon>Embryophyta</taxon>
        <taxon>Tracheophyta</taxon>
        <taxon>Spermatophyta</taxon>
        <taxon>Magnoliopsida</taxon>
        <taxon>eudicotyledons</taxon>
        <taxon>Gunneridae</taxon>
        <taxon>Pentapetalae</taxon>
        <taxon>asterids</taxon>
        <taxon>campanulids</taxon>
        <taxon>Asterales</taxon>
        <taxon>Asteraceae</taxon>
        <taxon>Cichorioideae</taxon>
        <taxon>Cichorieae</taxon>
        <taxon>Lactucinae</taxon>
        <taxon>Lactuca</taxon>
    </lineage>
</organism>
<proteinExistence type="predicted"/>
<reference evidence="1 2" key="1">
    <citation type="journal article" date="2017" name="Nat. Commun.">
        <title>Genome assembly with in vitro proximity ligation data and whole-genome triplication in lettuce.</title>
        <authorList>
            <person name="Reyes-Chin-Wo S."/>
            <person name="Wang Z."/>
            <person name="Yang X."/>
            <person name="Kozik A."/>
            <person name="Arikit S."/>
            <person name="Song C."/>
            <person name="Xia L."/>
            <person name="Froenicke L."/>
            <person name="Lavelle D.O."/>
            <person name="Truco M.J."/>
            <person name="Xia R."/>
            <person name="Zhu S."/>
            <person name="Xu C."/>
            <person name="Xu H."/>
            <person name="Xu X."/>
            <person name="Cox K."/>
            <person name="Korf I."/>
            <person name="Meyers B.C."/>
            <person name="Michelmore R.W."/>
        </authorList>
    </citation>
    <scope>NUCLEOTIDE SEQUENCE [LARGE SCALE GENOMIC DNA]</scope>
    <source>
        <strain evidence="2">cv. Salinas</strain>
        <tissue evidence="1">Seedlings</tissue>
    </source>
</reference>
<dbReference type="PANTHER" id="PTHR31973:SF187">
    <property type="entry name" value="MUTATOR TRANSPOSASE MUDRA PROTEIN"/>
    <property type="match status" value="1"/>
</dbReference>
<keyword evidence="2" id="KW-1185">Reference proteome</keyword>
<dbReference type="EMBL" id="NBSK02000008">
    <property type="protein sequence ID" value="KAJ0190039.1"/>
    <property type="molecule type" value="Genomic_DNA"/>
</dbReference>
<evidence type="ECO:0000313" key="2">
    <source>
        <dbReference type="Proteomes" id="UP000235145"/>
    </source>
</evidence>
<protein>
    <submittedName>
        <fullName evidence="1">Uncharacterized protein</fullName>
    </submittedName>
</protein>
<dbReference type="PANTHER" id="PTHR31973">
    <property type="entry name" value="POLYPROTEIN, PUTATIVE-RELATED"/>
    <property type="match status" value="1"/>
</dbReference>
<sequence length="406" mass="46586">MSFSYNDHEESFANLHVYLHNIQRINPNSYTYIKTDVLDRFQLCFVAIRCVYLNSIFVAAAMDGNNNTTPIAFGIGVSNNVNSSTWFLIRLKDAIREGREVALITDMDDTISSYVGQVFRDAYMFFRACKAYTTQDFQQSFSKLSHATREFLANIGNKKWTQAYFLNINIPEFLLVLSVMQHNVPIISLIDTIVQYIQQTFAERRMLSTIFTPYVEMVLHRRMQKSLGWKATKISPEILLGIACGHAIAAARYTNNTELTDMVQIYYWADTTNVNVVPPTSEWEILEPLMVVLIPIMNSSHFVVWHCEEAYSYVYSDNNPTPEGPDFSLPDNMPDDIFQAIKAVEEANERDSQISRELNQHANELADEVIEKEKWVADTTIKSKRLSSGFVMQIRSFISFKQKGTV</sequence>
<accession>A0A9R1WWM0</accession>
<dbReference type="Proteomes" id="UP000235145">
    <property type="component" value="Unassembled WGS sequence"/>
</dbReference>
<gene>
    <name evidence="1" type="ORF">LSAT_V11C800450960</name>
</gene>
<dbReference type="AlphaFoldDB" id="A0A9R1WWM0"/>
<name>A0A9R1WWM0_LACSA</name>